<dbReference type="NCBIfam" id="NF037979">
    <property type="entry name" value="Na_transp"/>
    <property type="match status" value="1"/>
</dbReference>
<evidence type="ECO:0000256" key="10">
    <source>
        <dbReference type="SAM" id="Phobius"/>
    </source>
</evidence>
<dbReference type="InParanoid" id="A0A4W3K3M2"/>
<dbReference type="Ensembl" id="ENSCMIT00000039130.1">
    <property type="protein sequence ID" value="ENSCMIP00000038580.1"/>
    <property type="gene ID" value="ENSCMIG00000016187.1"/>
</dbReference>
<keyword evidence="5 10" id="KW-0472">Membrane</keyword>
<keyword evidence="6" id="KW-0479">Metal-binding</keyword>
<evidence type="ECO:0000313" key="11">
    <source>
        <dbReference type="Ensembl" id="ENSCMIP00000038580.1"/>
    </source>
</evidence>
<accession>A0A4W3K3M2</accession>
<evidence type="ECO:0000256" key="7">
    <source>
        <dbReference type="PIRSR" id="PIRSR600175-2"/>
    </source>
</evidence>
<feature type="transmembrane region" description="Helical" evidence="10">
    <location>
        <begin position="79"/>
        <end position="97"/>
    </location>
</feature>
<feature type="binding site" evidence="6">
    <location>
        <position position="88"/>
    </location>
    <ligand>
        <name>Na(+)</name>
        <dbReference type="ChEBI" id="CHEBI:29101"/>
        <label>1</label>
    </ligand>
</feature>
<evidence type="ECO:0000256" key="9">
    <source>
        <dbReference type="SAM" id="MobiDB-lite"/>
    </source>
</evidence>
<feature type="binding site" evidence="6">
    <location>
        <position position="446"/>
    </location>
    <ligand>
        <name>Na(+)</name>
        <dbReference type="ChEBI" id="CHEBI:29101"/>
        <label>1</label>
    </ligand>
</feature>
<feature type="transmembrane region" description="Helical" evidence="10">
    <location>
        <begin position="479"/>
        <end position="504"/>
    </location>
</feature>
<keyword evidence="12" id="KW-1185">Reference proteome</keyword>
<dbReference type="GO" id="GO:0046872">
    <property type="term" value="F:metal ion binding"/>
    <property type="evidence" value="ECO:0007669"/>
    <property type="project" value="UniProtKB-KW"/>
</dbReference>
<dbReference type="OMA" id="VFQLWAP"/>
<keyword evidence="3 8" id="KW-0812">Transmembrane</keyword>
<feature type="binding site" evidence="6">
    <location>
        <position position="449"/>
    </location>
    <ligand>
        <name>Na(+)</name>
        <dbReference type="ChEBI" id="CHEBI:29101"/>
        <label>1</label>
    </ligand>
</feature>
<evidence type="ECO:0000256" key="3">
    <source>
        <dbReference type="ARBA" id="ARBA00022692"/>
    </source>
</evidence>
<keyword evidence="7" id="KW-1015">Disulfide bond</keyword>
<feature type="transmembrane region" description="Helical" evidence="10">
    <location>
        <begin position="375"/>
        <end position="398"/>
    </location>
</feature>
<dbReference type="PANTHER" id="PTHR11616">
    <property type="entry name" value="SODIUM/CHLORIDE DEPENDENT TRANSPORTER"/>
    <property type="match status" value="1"/>
</dbReference>
<keyword evidence="2 8" id="KW-0813">Transport</keyword>
<organism evidence="11 12">
    <name type="scientific">Callorhinchus milii</name>
    <name type="common">Ghost shark</name>
    <dbReference type="NCBI Taxonomy" id="7868"/>
    <lineage>
        <taxon>Eukaryota</taxon>
        <taxon>Metazoa</taxon>
        <taxon>Chordata</taxon>
        <taxon>Craniata</taxon>
        <taxon>Vertebrata</taxon>
        <taxon>Chondrichthyes</taxon>
        <taxon>Holocephali</taxon>
        <taxon>Chimaeriformes</taxon>
        <taxon>Callorhinchidae</taxon>
        <taxon>Callorhinchus</taxon>
    </lineage>
</organism>
<gene>
    <name evidence="11" type="primary">LOC103184046</name>
</gene>
<comment type="similarity">
    <text evidence="8">Belongs to the sodium:neurotransmitter symporter (SNF) (TC 2.A.22) family.</text>
</comment>
<dbReference type="PANTHER" id="PTHR11616:SF133">
    <property type="entry name" value="TRANSPORTER"/>
    <property type="match status" value="1"/>
</dbReference>
<comment type="subcellular location">
    <subcellularLocation>
        <location evidence="1">Membrane</location>
        <topology evidence="1">Multi-pass membrane protein</topology>
    </subcellularLocation>
</comment>
<dbReference type="PROSITE" id="PS00610">
    <property type="entry name" value="NA_NEUROTRAN_SYMP_1"/>
    <property type="match status" value="1"/>
</dbReference>
<dbReference type="Pfam" id="PF00209">
    <property type="entry name" value="SNF"/>
    <property type="match status" value="1"/>
</dbReference>
<feature type="disulfide bond" evidence="7">
    <location>
        <begin position="191"/>
        <end position="201"/>
    </location>
</feature>
<reference evidence="11" key="5">
    <citation type="submission" date="2025-09" db="UniProtKB">
        <authorList>
            <consortium name="Ensembl"/>
        </authorList>
    </citation>
    <scope>IDENTIFICATION</scope>
</reference>
<dbReference type="InterPro" id="IPR000175">
    <property type="entry name" value="Na/ntran_symport"/>
</dbReference>
<feature type="binding site" evidence="6">
    <location>
        <position position="85"/>
    </location>
    <ligand>
        <name>Na(+)</name>
        <dbReference type="ChEBI" id="CHEBI:29101"/>
        <label>1</label>
    </ligand>
</feature>
<protein>
    <recommendedName>
        <fullName evidence="8">Transporter</fullName>
    </recommendedName>
</protein>
<reference evidence="11" key="4">
    <citation type="submission" date="2025-08" db="UniProtKB">
        <authorList>
            <consortium name="Ensembl"/>
        </authorList>
    </citation>
    <scope>IDENTIFICATION</scope>
</reference>
<feature type="transmembrane region" description="Helical" evidence="10">
    <location>
        <begin position="592"/>
        <end position="614"/>
    </location>
</feature>
<feature type="binding site" evidence="6">
    <location>
        <position position="349"/>
    </location>
    <ligand>
        <name>Na(+)</name>
        <dbReference type="ChEBI" id="CHEBI:29101"/>
        <label>1</label>
    </ligand>
</feature>
<feature type="compositionally biased region" description="Polar residues" evidence="9">
    <location>
        <begin position="32"/>
        <end position="42"/>
    </location>
</feature>
<evidence type="ECO:0000256" key="5">
    <source>
        <dbReference type="ARBA" id="ARBA00023136"/>
    </source>
</evidence>
<dbReference type="Proteomes" id="UP000314986">
    <property type="component" value="Unassembled WGS sequence"/>
</dbReference>
<feature type="binding site" evidence="6">
    <location>
        <position position="92"/>
    </location>
    <ligand>
        <name>Na(+)</name>
        <dbReference type="ChEBI" id="CHEBI:29101"/>
        <label>1</label>
    </ligand>
</feature>
<feature type="transmembrane region" description="Helical" evidence="10">
    <location>
        <begin position="151"/>
        <end position="179"/>
    </location>
</feature>
<dbReference type="GO" id="GO:0089718">
    <property type="term" value="P:amino acid import across plasma membrane"/>
    <property type="evidence" value="ECO:0007669"/>
    <property type="project" value="TreeGrafter"/>
</dbReference>
<dbReference type="GeneTree" id="ENSGT00940000165466"/>
<proteinExistence type="inferred from homology"/>
<dbReference type="GO" id="GO:0005283">
    <property type="term" value="F:amino acid:sodium symporter activity"/>
    <property type="evidence" value="ECO:0007669"/>
    <property type="project" value="TreeGrafter"/>
</dbReference>
<evidence type="ECO:0000256" key="6">
    <source>
        <dbReference type="PIRSR" id="PIRSR600175-1"/>
    </source>
</evidence>
<reference evidence="12" key="3">
    <citation type="journal article" date="2014" name="Nature">
        <title>Elephant shark genome provides unique insights into gnathostome evolution.</title>
        <authorList>
            <consortium name="International Elephant Shark Genome Sequencing Consortium"/>
            <person name="Venkatesh B."/>
            <person name="Lee A.P."/>
            <person name="Ravi V."/>
            <person name="Maurya A.K."/>
            <person name="Lian M.M."/>
            <person name="Swann J.B."/>
            <person name="Ohta Y."/>
            <person name="Flajnik M.F."/>
            <person name="Sutoh Y."/>
            <person name="Kasahara M."/>
            <person name="Hoon S."/>
            <person name="Gangu V."/>
            <person name="Roy S.W."/>
            <person name="Irimia M."/>
            <person name="Korzh V."/>
            <person name="Kondrychyn I."/>
            <person name="Lim Z.W."/>
            <person name="Tay B.H."/>
            <person name="Tohari S."/>
            <person name="Kong K.W."/>
            <person name="Ho S."/>
            <person name="Lorente-Galdos B."/>
            <person name="Quilez J."/>
            <person name="Marques-Bonet T."/>
            <person name="Raney B.J."/>
            <person name="Ingham P.W."/>
            <person name="Tay A."/>
            <person name="Hillier L.W."/>
            <person name="Minx P."/>
            <person name="Boehm T."/>
            <person name="Wilson R.K."/>
            <person name="Brenner S."/>
            <person name="Warren W.C."/>
        </authorList>
    </citation>
    <scope>NUCLEOTIDE SEQUENCE [LARGE SCALE GENOMIC DNA]</scope>
</reference>
<evidence type="ECO:0000256" key="2">
    <source>
        <dbReference type="ARBA" id="ARBA00022448"/>
    </source>
</evidence>
<evidence type="ECO:0000256" key="4">
    <source>
        <dbReference type="ARBA" id="ARBA00022989"/>
    </source>
</evidence>
<reference evidence="12" key="2">
    <citation type="journal article" date="2007" name="PLoS Biol.">
        <title>Survey sequencing and comparative analysis of the elephant shark (Callorhinchus milii) genome.</title>
        <authorList>
            <person name="Venkatesh B."/>
            <person name="Kirkness E.F."/>
            <person name="Loh Y.H."/>
            <person name="Halpern A.L."/>
            <person name="Lee A.P."/>
            <person name="Johnson J."/>
            <person name="Dandona N."/>
            <person name="Viswanathan L.D."/>
            <person name="Tay A."/>
            <person name="Venter J.C."/>
            <person name="Strausberg R.L."/>
            <person name="Brenner S."/>
        </authorList>
    </citation>
    <scope>NUCLEOTIDE SEQUENCE [LARGE SCALE GENOMIC DNA]</scope>
</reference>
<sequence length="662" mass="74359">GFAPTPGIEHESTGPLTLQDSRQRKCKFPYSTRLSFPSSKQGRFSGEEQQQLGGKGGCSPHPGPAAPGGRGRWNRRLEFTLACVGYAVGLGNVWRFPYLCYRSGGGAFLLPYLIMLLLCGIPLLFMEFVIGQYTQFGPVLALAKICPLLKGVGVATVVISFLLCTYYNVIITWALYYFFNSFRWSLPWQSCNNTWNVVENCSDGFSGNATHLRSNSAISNARIIIIVRFMQISLTRVLLYMTLFLRYSYRLLQISSGIDQMGKMRWELFGLLIVSWIIVYFCIFKGVKSTGKVVYFTAIFPYIILIILFSNNVQLPGAMKGIHFFLTPKWGKLLEVQVWVNAAAQVFNSIGIGFGSMISMASYNKFNNNILRDTLIVALTNSATSIFAGFVVFSAIGYMAHQHHMPVEDIATDGPGLVFVVYPEAFVTMPIAPMWATLFFFMLLCLGVDSQFAMVEVMVTSLMDSWGKSLLHIFRRKELVVFGVCFVAFVLGIPNVTQGGIYFFQLMDHYTAVVSLMFLAFFEVIAICWLYGVRRISSNVQEMLGSPPNIFFKACWWFAAPLLVTIILVSSIIQYTPAKYGKTYVYPPWAEVLGWCVSLCSIIWIPLGAVHTLYNGKGTLIEVRVTLHHILPILWGFFFTQERIDRHSVAIVSPLCQVCNLF</sequence>
<feature type="region of interest" description="Disordered" evidence="9">
    <location>
        <begin position="1"/>
        <end position="69"/>
    </location>
</feature>
<feature type="transmembrane region" description="Helical" evidence="10">
    <location>
        <begin position="266"/>
        <end position="287"/>
    </location>
</feature>
<feature type="transmembrane region" description="Helical" evidence="10">
    <location>
        <begin position="223"/>
        <end position="245"/>
    </location>
</feature>
<feature type="binding site" evidence="6">
    <location>
        <position position="450"/>
    </location>
    <ligand>
        <name>Na(+)</name>
        <dbReference type="ChEBI" id="CHEBI:29101"/>
        <label>1</label>
    </ligand>
</feature>
<dbReference type="PROSITE" id="PS50267">
    <property type="entry name" value="NA_NEUROTRAN_SYMP_3"/>
    <property type="match status" value="1"/>
</dbReference>
<keyword evidence="8" id="KW-0769">Symport</keyword>
<keyword evidence="6" id="KW-0915">Sodium</keyword>
<evidence type="ECO:0000313" key="12">
    <source>
        <dbReference type="Proteomes" id="UP000314986"/>
    </source>
</evidence>
<reference evidence="12" key="1">
    <citation type="journal article" date="2006" name="Science">
        <title>Ancient noncoding elements conserved in the human genome.</title>
        <authorList>
            <person name="Venkatesh B."/>
            <person name="Kirkness E.F."/>
            <person name="Loh Y.H."/>
            <person name="Halpern A.L."/>
            <person name="Lee A.P."/>
            <person name="Johnson J."/>
            <person name="Dandona N."/>
            <person name="Viswanathan L.D."/>
            <person name="Tay A."/>
            <person name="Venter J.C."/>
            <person name="Strausberg R.L."/>
            <person name="Brenner S."/>
        </authorList>
    </citation>
    <scope>NUCLEOTIDE SEQUENCE [LARGE SCALE GENOMIC DNA]</scope>
</reference>
<evidence type="ECO:0000256" key="1">
    <source>
        <dbReference type="ARBA" id="ARBA00004141"/>
    </source>
</evidence>
<evidence type="ECO:0000256" key="8">
    <source>
        <dbReference type="RuleBase" id="RU003732"/>
    </source>
</evidence>
<dbReference type="GO" id="GO:0005886">
    <property type="term" value="C:plasma membrane"/>
    <property type="evidence" value="ECO:0007669"/>
    <property type="project" value="TreeGrafter"/>
</dbReference>
<feature type="transmembrane region" description="Helical" evidence="10">
    <location>
        <begin position="338"/>
        <end position="363"/>
    </location>
</feature>
<keyword evidence="4 10" id="KW-1133">Transmembrane helix</keyword>
<feature type="transmembrane region" description="Helical" evidence="10">
    <location>
        <begin position="293"/>
        <end position="310"/>
    </location>
</feature>
<name>A0A4W3K3M2_CALMI</name>
<feature type="binding site" evidence="6">
    <location>
        <position position="87"/>
    </location>
    <ligand>
        <name>Na(+)</name>
        <dbReference type="ChEBI" id="CHEBI:29101"/>
        <label>1</label>
    </ligand>
</feature>
<dbReference type="AlphaFoldDB" id="A0A4W3K3M2"/>
<feature type="transmembrane region" description="Helical" evidence="10">
    <location>
        <begin position="109"/>
        <end position="130"/>
    </location>
</feature>
<dbReference type="PRINTS" id="PR00176">
    <property type="entry name" value="NANEUSMPORT"/>
</dbReference>
<feature type="transmembrane region" description="Helical" evidence="10">
    <location>
        <begin position="554"/>
        <end position="572"/>
    </location>
</feature>
<feature type="transmembrane region" description="Helical" evidence="10">
    <location>
        <begin position="510"/>
        <end position="533"/>
    </location>
</feature>
<feature type="binding site" evidence="6">
    <location>
        <position position="381"/>
    </location>
    <ligand>
        <name>Na(+)</name>
        <dbReference type="ChEBI" id="CHEBI:29101"/>
        <label>1</label>
    </ligand>
</feature>
<dbReference type="SUPFAM" id="SSF161070">
    <property type="entry name" value="SNF-like"/>
    <property type="match status" value="1"/>
</dbReference>
<dbReference type="InterPro" id="IPR037272">
    <property type="entry name" value="SNS_sf"/>
</dbReference>